<organism evidence="1 2">
    <name type="scientific">Aliisedimentitalea scapharcae</name>
    <dbReference type="NCBI Taxonomy" id="1524259"/>
    <lineage>
        <taxon>Bacteria</taxon>
        <taxon>Pseudomonadati</taxon>
        <taxon>Pseudomonadota</taxon>
        <taxon>Alphaproteobacteria</taxon>
        <taxon>Rhodobacterales</taxon>
        <taxon>Roseobacteraceae</taxon>
        <taxon>Aliisedimentitalea</taxon>
    </lineage>
</organism>
<protein>
    <submittedName>
        <fullName evidence="1">MmcB family DNA repair protein</fullName>
    </submittedName>
</protein>
<accession>A0ABZ2Y1N3</accession>
<dbReference type="InterPro" id="IPR011335">
    <property type="entry name" value="Restrct_endonuc-II-like"/>
</dbReference>
<dbReference type="Pfam" id="PF06319">
    <property type="entry name" value="MmcB-like"/>
    <property type="match status" value="1"/>
</dbReference>
<evidence type="ECO:0000313" key="2">
    <source>
        <dbReference type="Proteomes" id="UP001623232"/>
    </source>
</evidence>
<evidence type="ECO:0000313" key="1">
    <source>
        <dbReference type="EMBL" id="WZK91034.1"/>
    </source>
</evidence>
<name>A0ABZ2Y1N3_9RHOB</name>
<reference evidence="1 2" key="1">
    <citation type="submission" date="2023-04" db="EMBL/GenBank/DDBJ databases">
        <title>Complete genome sequence of Alisedimentitalea scapharcae.</title>
        <authorList>
            <person name="Rong J.-C."/>
            <person name="Yi M.-L."/>
            <person name="Zhao Q."/>
        </authorList>
    </citation>
    <scope>NUCLEOTIDE SEQUENCE [LARGE SCALE GENOMIC DNA]</scope>
    <source>
        <strain evidence="1 2">KCTC 42119</strain>
    </source>
</reference>
<gene>
    <name evidence="1" type="ORF">QEZ52_13180</name>
</gene>
<sequence length="161" mass="18220">MPQGLQPGQKLARGVARHMRALGYATLEEFVPERGLRVDVIALGPKGDIWIVECKSSRVDFQTDSKWQGYLDWCDRFFWAVDLEFPTELLPPETGLIIADAYDAELIRMPGEDKLAPARRKKLVHKFATDAARRLHSLRDPRPGKDGVFLSDTIEVTQTQS</sequence>
<dbReference type="InterPro" id="IPR009394">
    <property type="entry name" value="MmcB-like"/>
</dbReference>
<keyword evidence="2" id="KW-1185">Reference proteome</keyword>
<dbReference type="SUPFAM" id="SSF52980">
    <property type="entry name" value="Restriction endonuclease-like"/>
    <property type="match status" value="1"/>
</dbReference>
<dbReference type="EMBL" id="CP123584">
    <property type="protein sequence ID" value="WZK91034.1"/>
    <property type="molecule type" value="Genomic_DNA"/>
</dbReference>
<proteinExistence type="predicted"/>
<dbReference type="Proteomes" id="UP001623232">
    <property type="component" value="Chromosome"/>
</dbReference>